<accession>A0A0G3EQP3</accession>
<proteinExistence type="predicted"/>
<reference evidence="3" key="1">
    <citation type="submission" date="2015-06" db="EMBL/GenBank/DDBJ databases">
        <authorList>
            <person name="Lim Y.L."/>
            <person name="Ee R."/>
            <person name="Yong D."/>
            <person name="How K.Y."/>
            <person name="Yin W.F."/>
            <person name="Chan K.G."/>
        </authorList>
    </citation>
    <scope>NUCLEOTIDE SEQUENCE [LARGE SCALE GENOMIC DNA]</scope>
    <source>
        <strain evidence="3">DSM 25325</strain>
    </source>
</reference>
<sequence>MKDIRDIQDFLKKLAGAEPYRPANSAHMQRYRKLSVLVLGLGAAALVLLMITAYSYHLASWPPLRLIGAVLALFTMFLALASMLIEPYAMLRLLWRWKTHTLETFQREIENDERHVAQFARYDKATLGRAQAWLQLKVKRLDAPVGLVFGSSAALWSIAAVTITNVKDAGGRAWLHDTFLRGFTPDNWANTMLLWGIALVFGLSIGAALRKVVLGRYNYQLELVDMALARKADDAAKQAAAHQA</sequence>
<evidence type="ECO:0000313" key="3">
    <source>
        <dbReference type="Proteomes" id="UP000036700"/>
    </source>
</evidence>
<dbReference type="EMBL" id="CP011568">
    <property type="protein sequence ID" value="AKJ68354.1"/>
    <property type="molecule type" value="Genomic_DNA"/>
</dbReference>
<feature type="transmembrane region" description="Helical" evidence="1">
    <location>
        <begin position="145"/>
        <end position="166"/>
    </location>
</feature>
<keyword evidence="1" id="KW-0472">Membrane</keyword>
<name>A0A0G3EQP3_9BURK</name>
<protein>
    <submittedName>
        <fullName evidence="2">Uncharacterized protein</fullName>
    </submittedName>
</protein>
<dbReference type="Proteomes" id="UP000036700">
    <property type="component" value="Chromosome"/>
</dbReference>
<keyword evidence="1" id="KW-0812">Transmembrane</keyword>
<feature type="transmembrane region" description="Helical" evidence="1">
    <location>
        <begin position="188"/>
        <end position="209"/>
    </location>
</feature>
<dbReference type="OrthoDB" id="9115050at2"/>
<feature type="transmembrane region" description="Helical" evidence="1">
    <location>
        <begin position="66"/>
        <end position="89"/>
    </location>
</feature>
<dbReference type="KEGG" id="ptx:ABW99_09125"/>
<dbReference type="PATRIC" id="fig|445709.3.peg.1951"/>
<feature type="transmembrane region" description="Helical" evidence="1">
    <location>
        <begin position="34"/>
        <end position="54"/>
    </location>
</feature>
<dbReference type="AlphaFoldDB" id="A0A0G3EQP3"/>
<gene>
    <name evidence="2" type="ORF">ABW99_09125</name>
</gene>
<organism evidence="2 3">
    <name type="scientific">Pandoraea thiooxydans</name>
    <dbReference type="NCBI Taxonomy" id="445709"/>
    <lineage>
        <taxon>Bacteria</taxon>
        <taxon>Pseudomonadati</taxon>
        <taxon>Pseudomonadota</taxon>
        <taxon>Betaproteobacteria</taxon>
        <taxon>Burkholderiales</taxon>
        <taxon>Burkholderiaceae</taxon>
        <taxon>Pandoraea</taxon>
    </lineage>
</organism>
<evidence type="ECO:0000313" key="2">
    <source>
        <dbReference type="EMBL" id="AKJ68354.1"/>
    </source>
</evidence>
<keyword evidence="1" id="KW-1133">Transmembrane helix</keyword>
<keyword evidence="3" id="KW-1185">Reference proteome</keyword>
<evidence type="ECO:0000256" key="1">
    <source>
        <dbReference type="SAM" id="Phobius"/>
    </source>
</evidence>
<dbReference type="RefSeq" id="WP_047214177.1">
    <property type="nucleotide sequence ID" value="NZ_CP011568.3"/>
</dbReference>